<dbReference type="EMBL" id="JAAGWF010000005">
    <property type="protein sequence ID" value="NEK57014.1"/>
    <property type="molecule type" value="Genomic_DNA"/>
</dbReference>
<dbReference type="InterPro" id="IPR036928">
    <property type="entry name" value="AS_sf"/>
</dbReference>
<reference evidence="2 3" key="1">
    <citation type="submission" date="2020-02" db="EMBL/GenBank/DDBJ databases">
        <title>Geodermatophilus sabuli CPCC 205279 I12A-02694.</title>
        <authorList>
            <person name="Jiang Z."/>
        </authorList>
    </citation>
    <scope>NUCLEOTIDE SEQUENCE [LARGE SCALE GENOMIC DNA]</scope>
    <source>
        <strain evidence="2 3">I12A-02694</strain>
    </source>
</reference>
<keyword evidence="3" id="KW-1185">Reference proteome</keyword>
<dbReference type="Proteomes" id="UP000470246">
    <property type="component" value="Unassembled WGS sequence"/>
</dbReference>
<dbReference type="InterPro" id="IPR020556">
    <property type="entry name" value="Amidase_CS"/>
</dbReference>
<dbReference type="PANTHER" id="PTHR11895">
    <property type="entry name" value="TRANSAMIDASE"/>
    <property type="match status" value="1"/>
</dbReference>
<sequence>MQDPDETPATQRWDEARARWQARDADLRAVITWIEESRGAAAAADRRRAAGESRGPLDGALVGLKDNIDAAGVLTTAGSAYRADHVAVSDAPSVALLRRAGAVVVAKLNMAELAWGTMTQNPWYGSCRNPWDTDRTAGGSSGGPGAALAAGYCDLALGTDTGGSVRIPAALNGVVGLRPSVGTISTSGVVPVGRSIDTVGPMGRSAVQVAQLADALRAPDPTDPWSTVSDGLPATALIGKPLDGMRAGVARDFFFDELDDGIGALVEDFLRWLADQGTASAAVPDLRAADATEHCLRIIRCEGAAFHQERLAASPQDFSPDVRARLSSGMAVAGTDLVRSLEFRQRYRRRLAEVFDDVDVVVTPVVPVEAPVAAGESSWDPAGVLGRATVPWSLHDGPTLSLPIGFHPRSGNPVGVSLAARRFDEATLFQVAAAYQEATDWHTRRP</sequence>
<feature type="domain" description="Amidase" evidence="1">
    <location>
        <begin position="19"/>
        <end position="428"/>
    </location>
</feature>
<dbReference type="RefSeq" id="WP_163480209.1">
    <property type="nucleotide sequence ID" value="NZ_JAAGWF010000005.1"/>
</dbReference>
<dbReference type="GO" id="GO:0003824">
    <property type="term" value="F:catalytic activity"/>
    <property type="evidence" value="ECO:0007669"/>
    <property type="project" value="InterPro"/>
</dbReference>
<comment type="caution">
    <text evidence="2">The sequence shown here is derived from an EMBL/GenBank/DDBJ whole genome shotgun (WGS) entry which is preliminary data.</text>
</comment>
<organism evidence="2 3">
    <name type="scientific">Geodermatophilus sabuli</name>
    <dbReference type="NCBI Taxonomy" id="1564158"/>
    <lineage>
        <taxon>Bacteria</taxon>
        <taxon>Bacillati</taxon>
        <taxon>Actinomycetota</taxon>
        <taxon>Actinomycetes</taxon>
        <taxon>Geodermatophilales</taxon>
        <taxon>Geodermatophilaceae</taxon>
        <taxon>Geodermatophilus</taxon>
    </lineage>
</organism>
<name>A0A7K3VYN4_9ACTN</name>
<dbReference type="InterPro" id="IPR000120">
    <property type="entry name" value="Amidase"/>
</dbReference>
<protein>
    <submittedName>
        <fullName evidence="2">Amidase</fullName>
    </submittedName>
</protein>
<accession>A0A7K3VYN4</accession>
<evidence type="ECO:0000259" key="1">
    <source>
        <dbReference type="Pfam" id="PF01425"/>
    </source>
</evidence>
<dbReference type="AlphaFoldDB" id="A0A7K3VYN4"/>
<proteinExistence type="predicted"/>
<dbReference type="InterPro" id="IPR023631">
    <property type="entry name" value="Amidase_dom"/>
</dbReference>
<dbReference type="Pfam" id="PF01425">
    <property type="entry name" value="Amidase"/>
    <property type="match status" value="1"/>
</dbReference>
<dbReference type="Gene3D" id="3.90.1300.10">
    <property type="entry name" value="Amidase signature (AS) domain"/>
    <property type="match status" value="1"/>
</dbReference>
<dbReference type="PANTHER" id="PTHR11895:SF176">
    <property type="entry name" value="AMIDASE AMID-RELATED"/>
    <property type="match status" value="1"/>
</dbReference>
<dbReference type="PROSITE" id="PS00571">
    <property type="entry name" value="AMIDASES"/>
    <property type="match status" value="1"/>
</dbReference>
<evidence type="ECO:0000313" key="2">
    <source>
        <dbReference type="EMBL" id="NEK57014.1"/>
    </source>
</evidence>
<dbReference type="SUPFAM" id="SSF75304">
    <property type="entry name" value="Amidase signature (AS) enzymes"/>
    <property type="match status" value="1"/>
</dbReference>
<gene>
    <name evidence="2" type="ORF">GCU56_03895</name>
</gene>
<evidence type="ECO:0000313" key="3">
    <source>
        <dbReference type="Proteomes" id="UP000470246"/>
    </source>
</evidence>